<dbReference type="OrthoDB" id="9991913at2759"/>
<reference evidence="6 7" key="1">
    <citation type="submission" date="2018-02" db="EMBL/GenBank/DDBJ databases">
        <title>The genomes of Aspergillus section Nigri reveals drivers in fungal speciation.</title>
        <authorList>
            <consortium name="DOE Joint Genome Institute"/>
            <person name="Vesth T.C."/>
            <person name="Nybo J."/>
            <person name="Theobald S."/>
            <person name="Brandl J."/>
            <person name="Frisvad J.C."/>
            <person name="Nielsen K.F."/>
            <person name="Lyhne E.K."/>
            <person name="Kogle M.E."/>
            <person name="Kuo A."/>
            <person name="Riley R."/>
            <person name="Clum A."/>
            <person name="Nolan M."/>
            <person name="Lipzen A."/>
            <person name="Salamov A."/>
            <person name="Henrissat B."/>
            <person name="Wiebenga A."/>
            <person name="De vries R.P."/>
            <person name="Grigoriev I.V."/>
            <person name="Mortensen U.H."/>
            <person name="Andersen M.R."/>
            <person name="Baker S.E."/>
        </authorList>
    </citation>
    <scope>NUCLEOTIDE SEQUENCE [LARGE SCALE GENOMIC DNA]</scope>
    <source>
        <strain evidence="6 7">CBS 707.79</strain>
    </source>
</reference>
<feature type="domain" description="D-isomer specific 2-hydroxyacid dehydrogenase catalytic" evidence="4">
    <location>
        <begin position="69"/>
        <end position="315"/>
    </location>
</feature>
<dbReference type="Proteomes" id="UP000247810">
    <property type="component" value="Unassembled WGS sequence"/>
</dbReference>
<dbReference type="SUPFAM" id="SSF51735">
    <property type="entry name" value="NAD(P)-binding Rossmann-fold domains"/>
    <property type="match status" value="1"/>
</dbReference>
<dbReference type="EMBL" id="KZ826033">
    <property type="protein sequence ID" value="PYH89366.1"/>
    <property type="molecule type" value="Genomic_DNA"/>
</dbReference>
<keyword evidence="7" id="KW-1185">Reference proteome</keyword>
<evidence type="ECO:0000256" key="3">
    <source>
        <dbReference type="RuleBase" id="RU003719"/>
    </source>
</evidence>
<dbReference type="PROSITE" id="PS00065">
    <property type="entry name" value="D_2_HYDROXYACID_DH_1"/>
    <property type="match status" value="1"/>
</dbReference>
<dbReference type="InterPro" id="IPR006139">
    <property type="entry name" value="D-isomer_2_OHA_DH_cat_dom"/>
</dbReference>
<accession>A0A319CVR5</accession>
<evidence type="ECO:0000259" key="4">
    <source>
        <dbReference type="Pfam" id="PF00389"/>
    </source>
</evidence>
<protein>
    <submittedName>
        <fullName evidence="6">Glyoxylate/hydroxypyruvate reductase</fullName>
    </submittedName>
</protein>
<dbReference type="PANTHER" id="PTHR10996:SF257">
    <property type="entry name" value="GLYOXYLATE REDUCTASE 1"/>
    <property type="match status" value="1"/>
</dbReference>
<evidence type="ECO:0000313" key="7">
    <source>
        <dbReference type="Proteomes" id="UP000247810"/>
    </source>
</evidence>
<dbReference type="VEuPathDB" id="FungiDB:BO71DRAFT_453477"/>
<dbReference type="InterPro" id="IPR029752">
    <property type="entry name" value="D-isomer_DH_CS1"/>
</dbReference>
<dbReference type="PANTHER" id="PTHR10996">
    <property type="entry name" value="2-HYDROXYACID DEHYDROGENASE-RELATED"/>
    <property type="match status" value="1"/>
</dbReference>
<dbReference type="GO" id="GO:0030267">
    <property type="term" value="F:glyoxylate reductase (NADPH) activity"/>
    <property type="evidence" value="ECO:0007669"/>
    <property type="project" value="TreeGrafter"/>
</dbReference>
<dbReference type="InterPro" id="IPR050223">
    <property type="entry name" value="D-isomer_2-hydroxyacid_DH"/>
</dbReference>
<evidence type="ECO:0000256" key="2">
    <source>
        <dbReference type="ARBA" id="ARBA00023002"/>
    </source>
</evidence>
<dbReference type="InterPro" id="IPR029753">
    <property type="entry name" value="D-isomer_DH_CS"/>
</dbReference>
<organism evidence="6 7">
    <name type="scientific">Aspergillus ellipticus CBS 707.79</name>
    <dbReference type="NCBI Taxonomy" id="1448320"/>
    <lineage>
        <taxon>Eukaryota</taxon>
        <taxon>Fungi</taxon>
        <taxon>Dikarya</taxon>
        <taxon>Ascomycota</taxon>
        <taxon>Pezizomycotina</taxon>
        <taxon>Eurotiomycetes</taxon>
        <taxon>Eurotiomycetidae</taxon>
        <taxon>Eurotiales</taxon>
        <taxon>Aspergillaceae</taxon>
        <taxon>Aspergillus</taxon>
        <taxon>Aspergillus subgen. Circumdati</taxon>
    </lineage>
</organism>
<evidence type="ECO:0000256" key="1">
    <source>
        <dbReference type="ARBA" id="ARBA00005854"/>
    </source>
</evidence>
<comment type="similarity">
    <text evidence="1 3">Belongs to the D-isomer specific 2-hydroxyacid dehydrogenase family.</text>
</comment>
<dbReference type="STRING" id="1448320.A0A319CVR5"/>
<feature type="domain" description="D-isomer specific 2-hydroxyacid dehydrogenase NAD-binding" evidence="5">
    <location>
        <begin position="145"/>
        <end position="286"/>
    </location>
</feature>
<dbReference type="GO" id="GO:0051287">
    <property type="term" value="F:NAD binding"/>
    <property type="evidence" value="ECO:0007669"/>
    <property type="project" value="InterPro"/>
</dbReference>
<dbReference type="Gene3D" id="3.40.50.720">
    <property type="entry name" value="NAD(P)-binding Rossmann-like Domain"/>
    <property type="match status" value="2"/>
</dbReference>
<proteinExistence type="inferred from homology"/>
<evidence type="ECO:0000259" key="5">
    <source>
        <dbReference type="Pfam" id="PF02826"/>
    </source>
</evidence>
<dbReference type="CDD" id="cd12168">
    <property type="entry name" value="Mand_dh_like"/>
    <property type="match status" value="1"/>
</dbReference>
<keyword evidence="2 3" id="KW-0560">Oxidoreductase</keyword>
<evidence type="ECO:0000313" key="6">
    <source>
        <dbReference type="EMBL" id="PYH89366.1"/>
    </source>
</evidence>
<keyword evidence="6" id="KW-0670">Pyruvate</keyword>
<dbReference type="GO" id="GO:0005829">
    <property type="term" value="C:cytosol"/>
    <property type="evidence" value="ECO:0007669"/>
    <property type="project" value="TreeGrafter"/>
</dbReference>
<dbReference type="PROSITE" id="PS00671">
    <property type="entry name" value="D_2_HYDROXYACID_DH_3"/>
    <property type="match status" value="1"/>
</dbReference>
<dbReference type="InterPro" id="IPR036291">
    <property type="entry name" value="NAD(P)-bd_dom_sf"/>
</dbReference>
<name>A0A319CVR5_9EURO</name>
<dbReference type="InterPro" id="IPR006140">
    <property type="entry name" value="D-isomer_DH_NAD-bd"/>
</dbReference>
<sequence length="321" mass="35177">MLPRSLAAMSPAKPSLLLIGHLQHCQPEWTQLQSKYNLMQFHGTRPQFLSNCVSGSYSNVIGLYRTSSTTHTGHFDHELIHHLPPTLKYIALNAAGYDGMDIPACIVRGIRVSNTPDVVANATADVAMLLLLGALRYAMIPLEAMLGILGMGSIGQALARRATGFGMKIIYHNRSRLPEEKEGSASYVTFDEILQQSDILSLNLPLNLPATPKTRHIISGPEFRKMKDGVVIINTGRGSLLDETALVEALKTGKVGSAGVDVYENEPEIHPELLENKRVMLLPHIGTTTVEMKREMELLTIRNLESALDTGHLLTPIPECS</sequence>
<gene>
    <name evidence="6" type="ORF">BO71DRAFT_453477</name>
</gene>
<dbReference type="Pfam" id="PF00389">
    <property type="entry name" value="2-Hacid_dh"/>
    <property type="match status" value="1"/>
</dbReference>
<dbReference type="AlphaFoldDB" id="A0A319CVR5"/>
<dbReference type="SUPFAM" id="SSF52283">
    <property type="entry name" value="Formate/glycerate dehydrogenase catalytic domain-like"/>
    <property type="match status" value="1"/>
</dbReference>
<dbReference type="GO" id="GO:0016618">
    <property type="term" value="F:hydroxypyruvate reductase [NAD(P)H] activity"/>
    <property type="evidence" value="ECO:0007669"/>
    <property type="project" value="TreeGrafter"/>
</dbReference>
<dbReference type="Pfam" id="PF02826">
    <property type="entry name" value="2-Hacid_dh_C"/>
    <property type="match status" value="1"/>
</dbReference>